<feature type="compositionally biased region" description="Basic residues" evidence="1">
    <location>
        <begin position="123"/>
        <end position="137"/>
    </location>
</feature>
<evidence type="ECO:0000313" key="2">
    <source>
        <dbReference type="EMBL" id="OWP04510.1"/>
    </source>
</evidence>
<protein>
    <submittedName>
        <fullName evidence="2">Uncharacterized protein</fullName>
    </submittedName>
</protein>
<evidence type="ECO:0000313" key="3">
    <source>
        <dbReference type="Proteomes" id="UP000242519"/>
    </source>
</evidence>
<dbReference type="EMBL" id="MZNU01000102">
    <property type="protein sequence ID" value="OWP04510.1"/>
    <property type="molecule type" value="Genomic_DNA"/>
</dbReference>
<feature type="compositionally biased region" description="Low complexity" evidence="1">
    <location>
        <begin position="174"/>
        <end position="186"/>
    </location>
</feature>
<sequence>MPVASRTMRFYLVPLGFVCPTYIELFLRTRFSVRPTPPVHHLRRSKSTPVWRSTIIVSVDPLPQHDSFTMVILGGLELVAAGYLIHKHCQNKEAKQRLEAAAAALEEQQYRIFPPDEHGRPSQSHHHRRRSPSHRRHSTDGQHRGEESARPPSCHGGPAPTPKALPRPNSPRRPLQQANAPLQPQPRWRQPDSPAPQQSPYPPDIKYGWMDDEESARPPRQPDQSDPPVGRPLHWEPTRVASTPRAESPRGRQDRSDSALVGYGSRHTPSFRAASCSPPPVYRA</sequence>
<comment type="caution">
    <text evidence="2">The sequence shown here is derived from an EMBL/GenBank/DDBJ whole genome shotgun (WGS) entry which is preliminary data.</text>
</comment>
<name>A0A218ZAA1_9HELO</name>
<feature type="compositionally biased region" description="Basic and acidic residues" evidence="1">
    <location>
        <begin position="138"/>
        <end position="149"/>
    </location>
</feature>
<organism evidence="2 3">
    <name type="scientific">Diplocarpon coronariae</name>
    <dbReference type="NCBI Taxonomy" id="2795749"/>
    <lineage>
        <taxon>Eukaryota</taxon>
        <taxon>Fungi</taxon>
        <taxon>Dikarya</taxon>
        <taxon>Ascomycota</taxon>
        <taxon>Pezizomycotina</taxon>
        <taxon>Leotiomycetes</taxon>
        <taxon>Helotiales</taxon>
        <taxon>Drepanopezizaceae</taxon>
        <taxon>Diplocarpon</taxon>
    </lineage>
</organism>
<reference evidence="2 3" key="1">
    <citation type="submission" date="2017-04" db="EMBL/GenBank/DDBJ databases">
        <title>Draft genome sequence of Marssonina coronaria NL1: causal agent of apple blotch.</title>
        <authorList>
            <person name="Cheng Q."/>
        </authorList>
    </citation>
    <scope>NUCLEOTIDE SEQUENCE [LARGE SCALE GENOMIC DNA]</scope>
    <source>
        <strain evidence="2 3">NL1</strain>
    </source>
</reference>
<feature type="compositionally biased region" description="Pro residues" evidence="1">
    <location>
        <begin position="193"/>
        <end position="203"/>
    </location>
</feature>
<dbReference type="OrthoDB" id="3565203at2759"/>
<keyword evidence="3" id="KW-1185">Reference proteome</keyword>
<accession>A0A218ZAA1</accession>
<evidence type="ECO:0000256" key="1">
    <source>
        <dbReference type="SAM" id="MobiDB-lite"/>
    </source>
</evidence>
<gene>
    <name evidence="2" type="ORF">B2J93_1369</name>
</gene>
<feature type="compositionally biased region" description="Basic and acidic residues" evidence="1">
    <location>
        <begin position="247"/>
        <end position="257"/>
    </location>
</feature>
<feature type="compositionally biased region" description="Pro residues" evidence="1">
    <location>
        <begin position="159"/>
        <end position="171"/>
    </location>
</feature>
<dbReference type="Proteomes" id="UP000242519">
    <property type="component" value="Unassembled WGS sequence"/>
</dbReference>
<feature type="region of interest" description="Disordered" evidence="1">
    <location>
        <begin position="113"/>
        <end position="284"/>
    </location>
</feature>
<proteinExistence type="predicted"/>
<dbReference type="AlphaFoldDB" id="A0A218ZAA1"/>
<dbReference type="InParanoid" id="A0A218ZAA1"/>